<dbReference type="RefSeq" id="WP_230139770.1">
    <property type="nucleotide sequence ID" value="NZ_CAKJVE010000004.1"/>
</dbReference>
<accession>A0AA86MJ76</accession>
<evidence type="ECO:0000313" key="1">
    <source>
        <dbReference type="EMBL" id="CAG9705429.1"/>
    </source>
</evidence>
<dbReference type="AlphaFoldDB" id="A0AA86MJ76"/>
<organism evidence="1 2">
    <name type="scientific">Clostridium neonatale</name>
    <dbReference type="NCBI Taxonomy" id="137838"/>
    <lineage>
        <taxon>Bacteria</taxon>
        <taxon>Bacillati</taxon>
        <taxon>Bacillota</taxon>
        <taxon>Clostridia</taxon>
        <taxon>Eubacteriales</taxon>
        <taxon>Clostridiaceae</taxon>
        <taxon>Clostridium</taxon>
    </lineage>
</organism>
<dbReference type="Proteomes" id="UP000789738">
    <property type="component" value="Unassembled WGS sequence"/>
</dbReference>
<reference evidence="1" key="1">
    <citation type="submission" date="2021-10" db="EMBL/GenBank/DDBJ databases">
        <authorList>
            <person name="Mesa V."/>
        </authorList>
    </citation>
    <scope>NUCLEOTIDE SEQUENCE</scope>
    <source>
        <strain evidence="1">CC3_PB</strain>
    </source>
</reference>
<dbReference type="EMBL" id="CAKJVE010000004">
    <property type="protein sequence ID" value="CAG9705429.1"/>
    <property type="molecule type" value="Genomic_DNA"/>
</dbReference>
<gene>
    <name evidence="1" type="ORF">CNEO_41871</name>
</gene>
<name>A0AA86MJ76_9CLOT</name>
<sequence>MKKQDAIKNLIKNNFRVLSWSLLFVALDLIYVSYYYNNLSIYNILNYNVLLLNYIIAYIENFIKSILNENTHKQIEQLFIDCPFITSIVDGYINRKARNITINLSLIPSKVRLQQIDVIFEYKVRSNSIILTSMKKELETIVIDVFMELQEKGILYLE</sequence>
<proteinExistence type="predicted"/>
<protein>
    <submittedName>
        <fullName evidence="1">Uncharacterized protein</fullName>
    </submittedName>
</protein>
<evidence type="ECO:0000313" key="2">
    <source>
        <dbReference type="Proteomes" id="UP000789738"/>
    </source>
</evidence>
<comment type="caution">
    <text evidence="1">The sequence shown here is derived from an EMBL/GenBank/DDBJ whole genome shotgun (WGS) entry which is preliminary data.</text>
</comment>